<dbReference type="Pfam" id="PF25137">
    <property type="entry name" value="ADH_Fe_C"/>
    <property type="match status" value="1"/>
</dbReference>
<dbReference type="PANTHER" id="PTHR11496:SF83">
    <property type="entry name" value="HYDROXYACID-OXOACID TRANSHYDROGENASE, MITOCHONDRIAL"/>
    <property type="match status" value="1"/>
</dbReference>
<dbReference type="InterPro" id="IPR001670">
    <property type="entry name" value="ADH_Fe/GldA"/>
</dbReference>
<feature type="domain" description="Alcohol dehydrogenase iron-type/glycerol dehydrogenase GldA" evidence="2">
    <location>
        <begin position="7"/>
        <end position="160"/>
    </location>
</feature>
<dbReference type="FunFam" id="3.40.50.1970:FF:000003">
    <property type="entry name" value="Alcohol dehydrogenase, iron-containing"/>
    <property type="match status" value="1"/>
</dbReference>
<proteinExistence type="predicted"/>
<dbReference type="PROSITE" id="PS00913">
    <property type="entry name" value="ADH_IRON_1"/>
    <property type="match status" value="1"/>
</dbReference>
<dbReference type="Pfam" id="PF00465">
    <property type="entry name" value="Fe-ADH"/>
    <property type="match status" value="1"/>
</dbReference>
<dbReference type="PANTHER" id="PTHR11496">
    <property type="entry name" value="ALCOHOL DEHYDROGENASE"/>
    <property type="match status" value="1"/>
</dbReference>
<dbReference type="AlphaFoldDB" id="A0A3R9YWA7"/>
<organism evidence="4 5">
    <name type="scientific">Vagococcus humatus</name>
    <dbReference type="NCBI Taxonomy" id="1889241"/>
    <lineage>
        <taxon>Bacteria</taxon>
        <taxon>Bacillati</taxon>
        <taxon>Bacillota</taxon>
        <taxon>Bacilli</taxon>
        <taxon>Lactobacillales</taxon>
        <taxon>Enterococcaceae</taxon>
        <taxon>Vagococcus</taxon>
    </lineage>
</organism>
<dbReference type="Gene3D" id="3.40.50.1970">
    <property type="match status" value="1"/>
</dbReference>
<dbReference type="OrthoDB" id="9815791at2"/>
<evidence type="ECO:0000259" key="2">
    <source>
        <dbReference type="Pfam" id="PF00465"/>
    </source>
</evidence>
<evidence type="ECO:0000313" key="4">
    <source>
        <dbReference type="EMBL" id="RST88761.1"/>
    </source>
</evidence>
<evidence type="ECO:0000256" key="1">
    <source>
        <dbReference type="ARBA" id="ARBA00023002"/>
    </source>
</evidence>
<comment type="caution">
    <text evidence="4">The sequence shown here is derived from an EMBL/GenBank/DDBJ whole genome shotgun (WGS) entry which is preliminary data.</text>
</comment>
<dbReference type="Gene3D" id="1.20.1090.10">
    <property type="entry name" value="Dehydroquinate synthase-like - alpha domain"/>
    <property type="match status" value="1"/>
</dbReference>
<dbReference type="EMBL" id="PXZH01000006">
    <property type="protein sequence ID" value="RST88761.1"/>
    <property type="molecule type" value="Genomic_DNA"/>
</dbReference>
<feature type="domain" description="Fe-containing alcohol dehydrogenase-like C-terminal" evidence="3">
    <location>
        <begin position="171"/>
        <end position="373"/>
    </location>
</feature>
<accession>A0A3R9YWA7</accession>
<dbReference type="RefSeq" id="WP_125943854.1">
    <property type="nucleotide sequence ID" value="NZ_PXZH01000006.1"/>
</dbReference>
<keyword evidence="1" id="KW-0560">Oxidoreductase</keyword>
<gene>
    <name evidence="4" type="ORF">C7P63_09175</name>
</gene>
<name>A0A3R9YWA7_9ENTE</name>
<dbReference type="Proteomes" id="UP000277864">
    <property type="component" value="Unassembled WGS sequence"/>
</dbReference>
<dbReference type="InterPro" id="IPR018211">
    <property type="entry name" value="ADH_Fe_CS"/>
</dbReference>
<evidence type="ECO:0000259" key="3">
    <source>
        <dbReference type="Pfam" id="PF25137"/>
    </source>
</evidence>
<keyword evidence="5" id="KW-1185">Reference proteome</keyword>
<protein>
    <submittedName>
        <fullName evidence="4">Alcohol dehydrogenase</fullName>
    </submittedName>
</protein>
<dbReference type="FunFam" id="1.20.1090.10:FF:000001">
    <property type="entry name" value="Aldehyde-alcohol dehydrogenase"/>
    <property type="match status" value="1"/>
</dbReference>
<dbReference type="PROSITE" id="PS00060">
    <property type="entry name" value="ADH_IRON_2"/>
    <property type="match status" value="1"/>
</dbReference>
<dbReference type="InterPro" id="IPR056798">
    <property type="entry name" value="ADH_Fe_C"/>
</dbReference>
<dbReference type="CDD" id="cd08180">
    <property type="entry name" value="PDD"/>
    <property type="match status" value="1"/>
</dbReference>
<sequence>MGNYKMPTKIFFGQDSLKNLSHMDLGNVLIICDPFMEKSHKVDNLTVILEQQQLVYQIFSKVVPDPTIAVVTEGVAAAIQLSPKTIIALGGGSAIDTAKAVRQIYQATTKSSHIQLICIPTTSGTGSEVTSFSIISDPTVQTKYALVDDSLIPDVAILDPNFTVSVPSSVTADTGIDVLTHSLEAYVSTNASDFTDAYAEKAMKIIWENLVAVVKDGEDIAKREKIHNASCLAGIAFSEASLGVCHSLAHALGAKFHIPHGRANAMLLPYVISYNAGLELKEELPALNRYQEAAKLLGIQSGTPKATVHRLISLLSRQMKEMNIPKTVEELGIDSNEFLEAIPAMAEKAMMDKCTITNPRKPTIEELEELYKRLCKGGY</sequence>
<dbReference type="SUPFAM" id="SSF56796">
    <property type="entry name" value="Dehydroquinate synthase-like"/>
    <property type="match status" value="1"/>
</dbReference>
<dbReference type="InterPro" id="IPR039697">
    <property type="entry name" value="Alcohol_dehydrogenase_Fe"/>
</dbReference>
<dbReference type="GO" id="GO:0004022">
    <property type="term" value="F:alcohol dehydrogenase (NAD+) activity"/>
    <property type="evidence" value="ECO:0007669"/>
    <property type="project" value="TreeGrafter"/>
</dbReference>
<dbReference type="GO" id="GO:0046872">
    <property type="term" value="F:metal ion binding"/>
    <property type="evidence" value="ECO:0007669"/>
    <property type="project" value="InterPro"/>
</dbReference>
<reference evidence="4 5" key="1">
    <citation type="submission" date="2018-03" db="EMBL/GenBank/DDBJ databases">
        <authorList>
            <person name="Gulvik C.A."/>
        </authorList>
    </citation>
    <scope>NUCLEOTIDE SEQUENCE [LARGE SCALE GENOMIC DNA]</scope>
    <source>
        <strain evidence="4 5">JCM 31581</strain>
    </source>
</reference>
<evidence type="ECO:0000313" key="5">
    <source>
        <dbReference type="Proteomes" id="UP000277864"/>
    </source>
</evidence>